<sequence>MKKWGMAAAVFAAGSLVLTGCGGSSADTTSGLAPEPSETAPPANGGTYATVVELKDAFVEAGGECPAFDQDNAVTLAAESADCSDSAVLSTFLSSSTIDQLIQDNKEVFADIDFEMNPWLVGENWVINAPGAAELREKLGGTVVSW</sequence>
<protein>
    <recommendedName>
        <fullName evidence="4">Lipoprotein</fullName>
    </recommendedName>
</protein>
<proteinExistence type="predicted"/>
<dbReference type="EMBL" id="JAJFZV010000020">
    <property type="protein sequence ID" value="MCC3299780.1"/>
    <property type="molecule type" value="Genomic_DNA"/>
</dbReference>
<dbReference type="Proteomes" id="UP001139158">
    <property type="component" value="Unassembled WGS sequence"/>
</dbReference>
<accession>A0A9X1MI97</accession>
<keyword evidence="1" id="KW-0732">Signal</keyword>
<dbReference type="PROSITE" id="PS51257">
    <property type="entry name" value="PROKAR_LIPOPROTEIN"/>
    <property type="match status" value="1"/>
</dbReference>
<comment type="caution">
    <text evidence="2">The sequence shown here is derived from an EMBL/GenBank/DDBJ whole genome shotgun (WGS) entry which is preliminary data.</text>
</comment>
<dbReference type="AlphaFoldDB" id="A0A9X1MI97"/>
<keyword evidence="3" id="KW-1185">Reference proteome</keyword>
<feature type="signal peptide" evidence="1">
    <location>
        <begin position="1"/>
        <end position="26"/>
    </location>
</feature>
<evidence type="ECO:0008006" key="4">
    <source>
        <dbReference type="Google" id="ProtNLM"/>
    </source>
</evidence>
<reference evidence="2" key="1">
    <citation type="submission" date="2021-10" db="EMBL/GenBank/DDBJ databases">
        <title>Novel species in genus Arthrobacter.</title>
        <authorList>
            <person name="Liu Y."/>
        </authorList>
    </citation>
    <scope>NUCLEOTIDE SEQUENCE</scope>
    <source>
        <strain evidence="2">Zg-Y453</strain>
    </source>
</reference>
<gene>
    <name evidence="2" type="ORF">LJ757_18640</name>
</gene>
<evidence type="ECO:0000313" key="2">
    <source>
        <dbReference type="EMBL" id="MCC3299780.1"/>
    </source>
</evidence>
<name>A0A9X1MI97_9MICC</name>
<evidence type="ECO:0000313" key="3">
    <source>
        <dbReference type="Proteomes" id="UP001139158"/>
    </source>
</evidence>
<evidence type="ECO:0000256" key="1">
    <source>
        <dbReference type="SAM" id="SignalP"/>
    </source>
</evidence>
<feature type="chain" id="PRO_5040888154" description="Lipoprotein" evidence="1">
    <location>
        <begin position="27"/>
        <end position="146"/>
    </location>
</feature>
<organism evidence="2 3">
    <name type="scientific">Arthrobacter caoxuetaonis</name>
    <dbReference type="NCBI Taxonomy" id="2886935"/>
    <lineage>
        <taxon>Bacteria</taxon>
        <taxon>Bacillati</taxon>
        <taxon>Actinomycetota</taxon>
        <taxon>Actinomycetes</taxon>
        <taxon>Micrococcales</taxon>
        <taxon>Micrococcaceae</taxon>
        <taxon>Arthrobacter</taxon>
    </lineage>
</organism>
<dbReference type="RefSeq" id="WP_227897778.1">
    <property type="nucleotide sequence ID" value="NZ_CP099467.1"/>
</dbReference>